<evidence type="ECO:0000313" key="2">
    <source>
        <dbReference type="EMBL" id="WGH93206.1"/>
    </source>
</evidence>
<protein>
    <submittedName>
        <fullName evidence="2">ABC transporter permease</fullName>
    </submittedName>
</protein>
<sequence length="280" mass="30120">MTAIASHTTTKPSHGGSPARSTLSIFVHYLAWDTWRSLRMWESTFFILVLPAMLYLMFGVAGDVAELNFGDGNMTAWVMTSMACYGSVIAATAVSSSAVVEKQHGWNRVLALTGLSNPLFMVSKMLMGMILAILPTTLILILGATTGAEFDTVGHWIATAALTIVGTIPFVFYGLAVAMIFRAQSAVAIGSGFLVVLAFLGNLFMPLSGTLLEIGRFTPMYGTGQLAHYPQAEGLILDQEAFVAGEFESDSLAWILGISLAWTVVFAGLCWLSTLRSTRR</sequence>
<evidence type="ECO:0000313" key="3">
    <source>
        <dbReference type="Proteomes" id="UP001224674"/>
    </source>
</evidence>
<dbReference type="Proteomes" id="UP001224674">
    <property type="component" value="Chromosome"/>
</dbReference>
<feature type="transmembrane region" description="Helical" evidence="1">
    <location>
        <begin position="252"/>
        <end position="272"/>
    </location>
</feature>
<gene>
    <name evidence="2" type="ORF">QDX21_13125</name>
</gene>
<feature type="transmembrane region" description="Helical" evidence="1">
    <location>
        <begin position="121"/>
        <end position="144"/>
    </location>
</feature>
<keyword evidence="1" id="KW-0812">Transmembrane</keyword>
<dbReference type="EMBL" id="CP122566">
    <property type="protein sequence ID" value="WGH93206.1"/>
    <property type="molecule type" value="Genomic_DNA"/>
</dbReference>
<keyword evidence="1" id="KW-1133">Transmembrane helix</keyword>
<organism evidence="2 3">
    <name type="scientific">Auritidibacter ignavus</name>
    <dbReference type="NCBI Taxonomy" id="678932"/>
    <lineage>
        <taxon>Bacteria</taxon>
        <taxon>Bacillati</taxon>
        <taxon>Actinomycetota</taxon>
        <taxon>Actinomycetes</taxon>
        <taxon>Micrococcales</taxon>
        <taxon>Micrococcaceae</taxon>
        <taxon>Auritidibacter</taxon>
    </lineage>
</organism>
<keyword evidence="1" id="KW-0472">Membrane</keyword>
<accession>A0AAJ6ANB9</accession>
<dbReference type="AlphaFoldDB" id="A0AAJ6ANB9"/>
<feature type="transmembrane region" description="Helical" evidence="1">
    <location>
        <begin position="77"/>
        <end position="100"/>
    </location>
</feature>
<name>A0AAJ6ANB9_9MICC</name>
<feature type="transmembrane region" description="Helical" evidence="1">
    <location>
        <begin position="156"/>
        <end position="181"/>
    </location>
</feature>
<dbReference type="GeneID" id="83696790"/>
<reference evidence="2 3" key="1">
    <citation type="submission" date="2023-03" db="EMBL/GenBank/DDBJ databases">
        <title>Complete genome sequences of several Auritidibacter ignavus strains isolated from ear infections.</title>
        <authorList>
            <person name="Baehr T."/>
            <person name="Baumhoegger A.M."/>
        </authorList>
    </citation>
    <scope>NUCLEOTIDE SEQUENCE [LARGE SCALE GENOMIC DNA]</scope>
    <source>
        <strain evidence="2 3">BABAE-6</strain>
    </source>
</reference>
<feature type="transmembrane region" description="Helical" evidence="1">
    <location>
        <begin position="193"/>
        <end position="212"/>
    </location>
</feature>
<dbReference type="RefSeq" id="WP_279673603.1">
    <property type="nucleotide sequence ID" value="NZ_CP122562.1"/>
</dbReference>
<feature type="transmembrane region" description="Helical" evidence="1">
    <location>
        <begin position="45"/>
        <end position="65"/>
    </location>
</feature>
<evidence type="ECO:0000256" key="1">
    <source>
        <dbReference type="SAM" id="Phobius"/>
    </source>
</evidence>
<keyword evidence="3" id="KW-1185">Reference proteome</keyword>
<proteinExistence type="predicted"/>